<name>A0A4R7CVQ2_9SPHI</name>
<comment type="caution">
    <text evidence="1">The sequence shown here is derived from an EMBL/GenBank/DDBJ whole genome shotgun (WGS) entry which is preliminary data.</text>
</comment>
<sequence>MGVLQAGGQTYLMFFISIGEGNLTERDPIGNLSIVCNSLAILKSSLSENSIRPPIIRFYIYVQLAYLSSKPDGGIKFCLLNIHFPSRQ</sequence>
<reference evidence="1 2" key="1">
    <citation type="submission" date="2019-03" db="EMBL/GenBank/DDBJ databases">
        <title>Genomic Encyclopedia of Type Strains, Phase III (KMG-III): the genomes of soil and plant-associated and newly described type strains.</title>
        <authorList>
            <person name="Whitman W."/>
        </authorList>
    </citation>
    <scope>NUCLEOTIDE SEQUENCE [LARGE SCALE GENOMIC DNA]</scope>
    <source>
        <strain evidence="1 2">CGMCC 1.12801</strain>
    </source>
</reference>
<evidence type="ECO:0000313" key="2">
    <source>
        <dbReference type="Proteomes" id="UP000294752"/>
    </source>
</evidence>
<gene>
    <name evidence="1" type="ORF">B0I21_11614</name>
</gene>
<evidence type="ECO:0000313" key="1">
    <source>
        <dbReference type="EMBL" id="TDS06574.1"/>
    </source>
</evidence>
<dbReference type="AlphaFoldDB" id="A0A4R7CVQ2"/>
<organism evidence="1 2">
    <name type="scientific">Sphingobacterium paludis</name>
    <dbReference type="NCBI Taxonomy" id="1476465"/>
    <lineage>
        <taxon>Bacteria</taxon>
        <taxon>Pseudomonadati</taxon>
        <taxon>Bacteroidota</taxon>
        <taxon>Sphingobacteriia</taxon>
        <taxon>Sphingobacteriales</taxon>
        <taxon>Sphingobacteriaceae</taxon>
        <taxon>Sphingobacterium</taxon>
    </lineage>
</organism>
<accession>A0A4R7CVQ2</accession>
<keyword evidence="2" id="KW-1185">Reference proteome</keyword>
<protein>
    <submittedName>
        <fullName evidence="1">Uncharacterized protein</fullName>
    </submittedName>
</protein>
<proteinExistence type="predicted"/>
<dbReference type="Proteomes" id="UP000294752">
    <property type="component" value="Unassembled WGS sequence"/>
</dbReference>
<dbReference type="EMBL" id="SNZV01000016">
    <property type="protein sequence ID" value="TDS06574.1"/>
    <property type="molecule type" value="Genomic_DNA"/>
</dbReference>